<dbReference type="VEuPathDB" id="AmoebaDB:EDI_059560"/>
<keyword evidence="7" id="KW-0378">Hydrolase</keyword>
<feature type="domain" description="ATPase V1 complex subunit H C-terminal" evidence="6">
    <location>
        <begin position="361"/>
        <end position="477"/>
    </location>
</feature>
<keyword evidence="2 5" id="KW-0813">Transport</keyword>
<gene>
    <name evidence="7" type="ORF">EDI_059560</name>
</gene>
<dbReference type="KEGG" id="edi:EDI_059560"/>
<dbReference type="Gene3D" id="1.25.40.150">
    <property type="entry name" value="V-type ATPase, subunit H, C-terminal domain"/>
    <property type="match status" value="1"/>
</dbReference>
<reference evidence="8" key="1">
    <citation type="submission" date="2007-12" db="EMBL/GenBank/DDBJ databases">
        <title>Annotation of Entamoeba dispar SAW760.</title>
        <authorList>
            <person name="Lorenzi H."/>
            <person name="Inman J."/>
            <person name="Schobel S."/>
            <person name="Amedeo P."/>
            <person name="Caler E."/>
        </authorList>
    </citation>
    <scope>NUCLEOTIDE SEQUENCE [LARGE SCALE GENOMIC DNA]</scope>
    <source>
        <strain evidence="8">ATCC PRA-260 / SAW760</strain>
    </source>
</reference>
<keyword evidence="8" id="KW-1185">Reference proteome</keyword>
<evidence type="ECO:0000259" key="6">
    <source>
        <dbReference type="Pfam" id="PF11698"/>
    </source>
</evidence>
<accession>B0EFX1</accession>
<dbReference type="SUPFAM" id="SSF48371">
    <property type="entry name" value="ARM repeat"/>
    <property type="match status" value="1"/>
</dbReference>
<comment type="subunit">
    <text evidence="5">V-ATPase is a heteromultimeric enzyme made up of two complexes: the ATP-hydrolytic V1 complex and the proton translocation V0 complex.</text>
</comment>
<dbReference type="GO" id="GO:0000221">
    <property type="term" value="C:vacuolar proton-transporting V-type ATPase, V1 domain"/>
    <property type="evidence" value="ECO:0007669"/>
    <property type="project" value="UniProtKB-UniRule"/>
</dbReference>
<dbReference type="AlphaFoldDB" id="B0EFX1"/>
<comment type="function">
    <text evidence="5">Subunit of the V1 complex of vacuolar(H+)-ATPase (V-ATPase), a multisubunit enzyme composed of a peripheral complex (V1) that hydrolyzes ATP and a membrane integral complex (V0) that translocates protons. V-ATPase is responsible for acidifying and maintaining the pH of intracellular compartments.</text>
</comment>
<comment type="similarity">
    <text evidence="1 5">Belongs to the V-ATPase H subunit family.</text>
</comment>
<keyword evidence="4 5" id="KW-0406">Ion transport</keyword>
<dbReference type="PANTHER" id="PTHR10698:SF0">
    <property type="entry name" value="V-TYPE PROTON ATPASE SUBUNIT H"/>
    <property type="match status" value="1"/>
</dbReference>
<evidence type="ECO:0000256" key="5">
    <source>
        <dbReference type="PIRNR" id="PIRNR032184"/>
    </source>
</evidence>
<dbReference type="PANTHER" id="PTHR10698">
    <property type="entry name" value="V-TYPE PROTON ATPASE SUBUNIT H"/>
    <property type="match status" value="1"/>
</dbReference>
<dbReference type="Pfam" id="PF11698">
    <property type="entry name" value="V-ATPase_H_C"/>
    <property type="match status" value="1"/>
</dbReference>
<dbReference type="OMA" id="VNMFVSP"/>
<evidence type="ECO:0000256" key="1">
    <source>
        <dbReference type="ARBA" id="ARBA00008613"/>
    </source>
</evidence>
<dbReference type="GeneID" id="5882178"/>
<dbReference type="GO" id="GO:0046961">
    <property type="term" value="F:proton-transporting ATPase activity, rotational mechanism"/>
    <property type="evidence" value="ECO:0007669"/>
    <property type="project" value="UniProtKB-UniRule"/>
</dbReference>
<dbReference type="InterPro" id="IPR011987">
    <property type="entry name" value="ATPase_V1-cplx_hsu_C"/>
</dbReference>
<dbReference type="InterPro" id="IPR004908">
    <property type="entry name" value="ATPase_V1-cplx_hsu"/>
</dbReference>
<organism evidence="8">
    <name type="scientific">Entamoeba dispar (strain ATCC PRA-260 / SAW760)</name>
    <dbReference type="NCBI Taxonomy" id="370354"/>
    <lineage>
        <taxon>Eukaryota</taxon>
        <taxon>Amoebozoa</taxon>
        <taxon>Evosea</taxon>
        <taxon>Archamoebae</taxon>
        <taxon>Mastigamoebida</taxon>
        <taxon>Entamoebidae</taxon>
        <taxon>Entamoeba</taxon>
    </lineage>
</organism>
<evidence type="ECO:0000313" key="7">
    <source>
        <dbReference type="EMBL" id="EDR26577.1"/>
    </source>
</evidence>
<evidence type="ECO:0000256" key="2">
    <source>
        <dbReference type="ARBA" id="ARBA00022448"/>
    </source>
</evidence>
<dbReference type="GO" id="GO:0016787">
    <property type="term" value="F:hydrolase activity"/>
    <property type="evidence" value="ECO:0007669"/>
    <property type="project" value="UniProtKB-KW"/>
</dbReference>
<evidence type="ECO:0000256" key="3">
    <source>
        <dbReference type="ARBA" id="ARBA00022781"/>
    </source>
</evidence>
<name>B0EFX1_ENTDS</name>
<dbReference type="PIRSF" id="PIRSF032184">
    <property type="entry name" value="ATPase_V1_H"/>
    <property type="match status" value="1"/>
</dbReference>
<evidence type="ECO:0000313" key="8">
    <source>
        <dbReference type="Proteomes" id="UP000008076"/>
    </source>
</evidence>
<dbReference type="InterPro" id="IPR016024">
    <property type="entry name" value="ARM-type_fold"/>
</dbReference>
<proteinExistence type="inferred from homology"/>
<keyword evidence="3 5" id="KW-0375">Hydrogen ion transport</keyword>
<protein>
    <recommendedName>
        <fullName evidence="5">V-type proton ATPase subunit H</fullName>
    </recommendedName>
</protein>
<dbReference type="Gene3D" id="1.25.10.10">
    <property type="entry name" value="Leucine-rich Repeat Variant"/>
    <property type="match status" value="1"/>
</dbReference>
<dbReference type="InterPro" id="IPR011989">
    <property type="entry name" value="ARM-like"/>
</dbReference>
<dbReference type="RefSeq" id="XP_001737157.1">
    <property type="nucleotide sequence ID" value="XM_001737105.1"/>
</dbReference>
<dbReference type="EMBL" id="DS549128">
    <property type="protein sequence ID" value="EDR26577.1"/>
    <property type="molecule type" value="Genomic_DNA"/>
</dbReference>
<dbReference type="eggNOG" id="KOG2759">
    <property type="taxonomic scope" value="Eukaryota"/>
</dbReference>
<dbReference type="Pfam" id="PF03224">
    <property type="entry name" value="V-ATPase_H_N"/>
    <property type="match status" value="1"/>
</dbReference>
<dbReference type="OrthoDB" id="10263554at2759"/>
<dbReference type="InterPro" id="IPR038497">
    <property type="entry name" value="ATPase_V1-cplx_hsu_C_sf"/>
</dbReference>
<sequence length="483" mass="56533">MISYLVNNEVQTSFVKTKTQRKNPEKSSKKMKRIIKQVNMFVSPALVIPPNNEIFKEDTLNNAINNNSNLSDEKRTVLSLYLRQAPEERARIMNEVDLKSLIEIFYILLNQSEHPGVIENTTLLFDDFINADINRIPLISEIDIQLTIELCTRLIRQMKTESLTILKASIEVFTILTTYCGTFNDFVSIMGDYFQVIREIYSIANPTRSTYQPLHLFNWSLYILLNKQPYRKVFSKEIPLNFLLEVHDKIVATQDNELLYSLFHIVWLQSFDEKLVEHDFPENFIQIFANVLLKIKIEKLIRIVLLIIHNLLNVDWYVRLLVQHEFNLIIPMLLSRTFSDSDIVEMLQEINEIVEKKVTETSSMECYMDELKSGRMRWSPMHRSEQFWTENVTHFELENWALVRKLKGVINDKSADPVCVSVACFDLGEVARYHPLGRKIMNDLGIKLDLLQLTSSEQPDVKKNAIYAVQKIMLHHWDLVQTD</sequence>
<evidence type="ECO:0000256" key="4">
    <source>
        <dbReference type="ARBA" id="ARBA00023065"/>
    </source>
</evidence>
<dbReference type="Proteomes" id="UP000008076">
    <property type="component" value="Unassembled WGS sequence"/>
</dbReference>